<sequence length="287" mass="32827">MAGLSAGYDLSVSTFSPDGRLYQVEYIYKLINNNNTALSLECRDGIISCCINSNLEKTKMLKKCSYNRIYHINNNIIITYAGLDGDARNIIDRAKRYSHTCEQSIHVENLHVLMTPIFCTCFHALFALLLTRLTPLSVPIITTHYPYPLSLHFTPTHYHYTLPLSFTPTTLYSYPLPLPFCAGEIYCIEPNGACYKYAGVVIGKNKEILKTELEKKNYKTIDTKEALIDIYKFILTNDDHMNKDNLPYLVNFSWVCEESSYEFQHIDQDTLNQALKAAADSIEQQNQ</sequence>
<dbReference type="InterPro" id="IPR000426">
    <property type="entry name" value="Proteasome_asu_N"/>
</dbReference>
<dbReference type="Pfam" id="PF10584">
    <property type="entry name" value="Proteasome_A_N"/>
    <property type="match status" value="1"/>
</dbReference>
<dbReference type="AlphaFoldDB" id="A0A1A8YSG7"/>
<evidence type="ECO:0000256" key="1">
    <source>
        <dbReference type="ARBA" id="ARBA00022942"/>
    </source>
</evidence>
<protein>
    <submittedName>
        <fullName evidence="3">20S proteasome alpha subunit G</fullName>
    </submittedName>
</protein>
<evidence type="ECO:0000259" key="2">
    <source>
        <dbReference type="SMART" id="SM00948"/>
    </source>
</evidence>
<dbReference type="Pfam" id="PF00227">
    <property type="entry name" value="Proteasome"/>
    <property type="match status" value="2"/>
</dbReference>
<reference evidence="4" key="1">
    <citation type="submission" date="2016-05" db="EMBL/GenBank/DDBJ databases">
        <authorList>
            <person name="Naeem Raeece"/>
        </authorList>
    </citation>
    <scope>NUCLEOTIDE SEQUENCE [LARGE SCALE GENOMIC DNA]</scope>
</reference>
<proteinExistence type="predicted"/>
<keyword evidence="4" id="KW-1185">Reference proteome</keyword>
<name>A0A1A8YSG7_PLAOA</name>
<dbReference type="InterPro" id="IPR050115">
    <property type="entry name" value="Proteasome_alpha"/>
</dbReference>
<dbReference type="EMBL" id="FLRD01000070">
    <property type="protein sequence ID" value="SBT34382.1"/>
    <property type="molecule type" value="Genomic_DNA"/>
</dbReference>
<feature type="domain" description="Proteasome alpha-type subunits" evidence="2">
    <location>
        <begin position="8"/>
        <end position="30"/>
    </location>
</feature>
<dbReference type="InterPro" id="IPR001353">
    <property type="entry name" value="Proteasome_sua/b"/>
</dbReference>
<dbReference type="InterPro" id="IPR029055">
    <property type="entry name" value="Ntn_hydrolases_N"/>
</dbReference>
<evidence type="ECO:0000313" key="4">
    <source>
        <dbReference type="Proteomes" id="UP000078555"/>
    </source>
</evidence>
<accession>A0A1A8YSG7</accession>
<dbReference type="GO" id="GO:0019773">
    <property type="term" value="C:proteasome core complex, alpha-subunit complex"/>
    <property type="evidence" value="ECO:0007669"/>
    <property type="project" value="InterPro"/>
</dbReference>
<dbReference type="GO" id="GO:0006511">
    <property type="term" value="P:ubiquitin-dependent protein catabolic process"/>
    <property type="evidence" value="ECO:0007669"/>
    <property type="project" value="InterPro"/>
</dbReference>
<dbReference type="Gene3D" id="3.60.20.10">
    <property type="entry name" value="Glutamine Phosphoribosylpyrophosphate, subunit 1, domain 1"/>
    <property type="match status" value="1"/>
</dbReference>
<dbReference type="Proteomes" id="UP000078555">
    <property type="component" value="Unassembled WGS sequence"/>
</dbReference>
<keyword evidence="1 3" id="KW-0647">Proteasome</keyword>
<dbReference type="SMART" id="SM00948">
    <property type="entry name" value="Proteasome_A_N"/>
    <property type="match status" value="1"/>
</dbReference>
<organism evidence="3 4">
    <name type="scientific">Plasmodium ovale wallikeri</name>
    <dbReference type="NCBI Taxonomy" id="864142"/>
    <lineage>
        <taxon>Eukaryota</taxon>
        <taxon>Sar</taxon>
        <taxon>Alveolata</taxon>
        <taxon>Apicomplexa</taxon>
        <taxon>Aconoidasida</taxon>
        <taxon>Haemosporida</taxon>
        <taxon>Plasmodiidae</taxon>
        <taxon>Plasmodium</taxon>
        <taxon>Plasmodium (Plasmodium)</taxon>
    </lineage>
</organism>
<dbReference type="SUPFAM" id="SSF56235">
    <property type="entry name" value="N-terminal nucleophile aminohydrolases (Ntn hydrolases)"/>
    <property type="match status" value="1"/>
</dbReference>
<dbReference type="PANTHER" id="PTHR11599">
    <property type="entry name" value="PROTEASOME SUBUNIT ALPHA/BETA"/>
    <property type="match status" value="1"/>
</dbReference>
<evidence type="ECO:0000313" key="3">
    <source>
        <dbReference type="EMBL" id="SBT34382.1"/>
    </source>
</evidence>
<gene>
    <name evidence="3" type="ORF">POVWA1_022040</name>
</gene>